<dbReference type="Pfam" id="PF12729">
    <property type="entry name" value="4HB_MCP_1"/>
    <property type="match status" value="1"/>
</dbReference>
<evidence type="ECO:0000256" key="5">
    <source>
        <dbReference type="SAM" id="Phobius"/>
    </source>
</evidence>
<keyword evidence="1" id="KW-0488">Methylation</keyword>
<organism evidence="8 9">
    <name type="scientific">Paraburkholderia tropica</name>
    <dbReference type="NCBI Taxonomy" id="92647"/>
    <lineage>
        <taxon>Bacteria</taxon>
        <taxon>Pseudomonadati</taxon>
        <taxon>Pseudomonadota</taxon>
        <taxon>Betaproteobacteria</taxon>
        <taxon>Burkholderiales</taxon>
        <taxon>Burkholderiaceae</taxon>
        <taxon>Paraburkholderia</taxon>
    </lineage>
</organism>
<feature type="domain" description="HAMP" evidence="7">
    <location>
        <begin position="201"/>
        <end position="254"/>
    </location>
</feature>
<comment type="similarity">
    <text evidence="2">Belongs to the methyl-accepting chemotaxis (MCP) protein family.</text>
</comment>
<dbReference type="EMBL" id="QJJV01000042">
    <property type="protein sequence ID" value="PXX05283.1"/>
    <property type="molecule type" value="Genomic_DNA"/>
</dbReference>
<protein>
    <submittedName>
        <fullName evidence="8">Methyl-accepting chemotaxis sensory transducer</fullName>
    </submittedName>
</protein>
<keyword evidence="5" id="KW-0472">Membrane</keyword>
<keyword evidence="3" id="KW-0807">Transducer</keyword>
<evidence type="ECO:0000256" key="3">
    <source>
        <dbReference type="PROSITE-ProRule" id="PRU00284"/>
    </source>
</evidence>
<dbReference type="InterPro" id="IPR003660">
    <property type="entry name" value="HAMP_dom"/>
</dbReference>
<evidence type="ECO:0000313" key="8">
    <source>
        <dbReference type="EMBL" id="PXX05283.1"/>
    </source>
</evidence>
<dbReference type="CDD" id="cd06225">
    <property type="entry name" value="HAMP"/>
    <property type="match status" value="1"/>
</dbReference>
<dbReference type="Pfam" id="PF00672">
    <property type="entry name" value="HAMP"/>
    <property type="match status" value="1"/>
</dbReference>
<dbReference type="InterPro" id="IPR051310">
    <property type="entry name" value="MCP_chemotaxis"/>
</dbReference>
<dbReference type="PROSITE" id="PS50111">
    <property type="entry name" value="CHEMOTAXIS_TRANSDUC_2"/>
    <property type="match status" value="1"/>
</dbReference>
<proteinExistence type="inferred from homology"/>
<keyword evidence="4" id="KW-0175">Coiled coil</keyword>
<feature type="domain" description="Methyl-accepting transducer" evidence="6">
    <location>
        <begin position="259"/>
        <end position="488"/>
    </location>
</feature>
<evidence type="ECO:0000256" key="1">
    <source>
        <dbReference type="ARBA" id="ARBA00022481"/>
    </source>
</evidence>
<dbReference type="SMART" id="SM00304">
    <property type="entry name" value="HAMP"/>
    <property type="match status" value="1"/>
</dbReference>
<dbReference type="PROSITE" id="PS50885">
    <property type="entry name" value="HAMP"/>
    <property type="match status" value="1"/>
</dbReference>
<dbReference type="PANTHER" id="PTHR43531:SF14">
    <property type="entry name" value="METHYL-ACCEPTING CHEMOTAXIS PROTEIN I-RELATED"/>
    <property type="match status" value="1"/>
</dbReference>
<dbReference type="InterPro" id="IPR004089">
    <property type="entry name" value="MCPsignal_dom"/>
</dbReference>
<evidence type="ECO:0000256" key="2">
    <source>
        <dbReference type="ARBA" id="ARBA00029447"/>
    </source>
</evidence>
<evidence type="ECO:0000313" key="9">
    <source>
        <dbReference type="Proteomes" id="UP000247515"/>
    </source>
</evidence>
<dbReference type="Pfam" id="PF00015">
    <property type="entry name" value="MCPsignal"/>
    <property type="match status" value="1"/>
</dbReference>
<keyword evidence="5" id="KW-0812">Transmembrane</keyword>
<dbReference type="SUPFAM" id="SSF58104">
    <property type="entry name" value="Methyl-accepting chemotaxis protein (MCP) signaling domain"/>
    <property type="match status" value="1"/>
</dbReference>
<sequence length="506" mass="53983">MLSIALTAMIFVGGVGLLRLYEAQQRFEYIQTKIIPSIKELEEARLNADGYSRLVFQYLLSTDDSDKAQVQQQMDRVAALLGQHLATYAKDDLSDGADREMLEDDKANFSTYQAELGSFKAKALAGDIDGAKNMLVDGGVVGVAGAKLRSGLSDHIEYNVRLSHDLGGRNNADYSQALWLLLACMAVGGIMSGGQGVMLYRSMTSGLKRMQGAMEHVSDSLDLTHNVKIDREDEIGYTAVAFNALLASVSKVVGEVRQTANAVSIASKQIAVGSTDLSQRTEEQAASLEETASSMEELTAIVRRNADNSMQATMLAKMALEVARHGGDAVKRVVETMGMISDSSAKVGEIIGVIEGIAFQTNILALNAAVEAARAGEQGRGFAVVAGEVRTLAQRSATAAKEINDLIGESMTRVAAGSNFVAEAGGRIGEIVESVQRLADMVDEILTASEDQRTGIEQVNQAVAQMDQVTQQNAALVEQASAAAQSMAEEANRMQSAVANFRINDV</sequence>
<feature type="transmembrane region" description="Helical" evidence="5">
    <location>
        <begin position="178"/>
        <end position="200"/>
    </location>
</feature>
<accession>A0ABX5MBZ6</accession>
<reference evidence="8 9" key="1">
    <citation type="submission" date="2018-05" db="EMBL/GenBank/DDBJ databases">
        <title>Genomic Encyclopedia of Type Strains, Phase IV (KMG-V): Genome sequencing to study the core and pangenomes of soil and plant-associated prokaryotes.</title>
        <authorList>
            <person name="Whitman W."/>
        </authorList>
    </citation>
    <scope>NUCLEOTIDE SEQUENCE [LARGE SCALE GENOMIC DNA]</scope>
    <source>
        <strain evidence="8 9">SIr-6563</strain>
    </source>
</reference>
<evidence type="ECO:0000256" key="4">
    <source>
        <dbReference type="SAM" id="Coils"/>
    </source>
</evidence>
<keyword evidence="5" id="KW-1133">Transmembrane helix</keyword>
<name>A0ABX5MBZ6_9BURK</name>
<dbReference type="Proteomes" id="UP000247515">
    <property type="component" value="Unassembled WGS sequence"/>
</dbReference>
<gene>
    <name evidence="8" type="ORF">C7400_14234</name>
</gene>
<dbReference type="CDD" id="cd11386">
    <property type="entry name" value="MCP_signal"/>
    <property type="match status" value="1"/>
</dbReference>
<dbReference type="PANTHER" id="PTHR43531">
    <property type="entry name" value="PROTEIN ICFG"/>
    <property type="match status" value="1"/>
</dbReference>
<dbReference type="PRINTS" id="PR00260">
    <property type="entry name" value="CHEMTRNSDUCR"/>
</dbReference>
<evidence type="ECO:0000259" key="7">
    <source>
        <dbReference type="PROSITE" id="PS50885"/>
    </source>
</evidence>
<dbReference type="SMART" id="SM00283">
    <property type="entry name" value="MA"/>
    <property type="match status" value="1"/>
</dbReference>
<evidence type="ECO:0000259" key="6">
    <source>
        <dbReference type="PROSITE" id="PS50111"/>
    </source>
</evidence>
<comment type="caution">
    <text evidence="8">The sequence shown here is derived from an EMBL/GenBank/DDBJ whole genome shotgun (WGS) entry which is preliminary data.</text>
</comment>
<feature type="coiled-coil region" evidence="4">
    <location>
        <begin position="459"/>
        <end position="497"/>
    </location>
</feature>
<dbReference type="Gene3D" id="1.10.287.950">
    <property type="entry name" value="Methyl-accepting chemotaxis protein"/>
    <property type="match status" value="1"/>
</dbReference>
<dbReference type="InterPro" id="IPR004090">
    <property type="entry name" value="Chemotax_Me-accpt_rcpt"/>
</dbReference>
<keyword evidence="9" id="KW-1185">Reference proteome</keyword>
<dbReference type="InterPro" id="IPR024478">
    <property type="entry name" value="HlyB_4HB_MCP"/>
</dbReference>